<keyword evidence="1" id="KW-0812">Transmembrane</keyword>
<evidence type="ECO:0000256" key="1">
    <source>
        <dbReference type="SAM" id="Phobius"/>
    </source>
</evidence>
<organism evidence="2 3">
    <name type="scientific">Paenibacillus melissococcoides</name>
    <dbReference type="NCBI Taxonomy" id="2912268"/>
    <lineage>
        <taxon>Bacteria</taxon>
        <taxon>Bacillati</taxon>
        <taxon>Bacillota</taxon>
        <taxon>Bacilli</taxon>
        <taxon>Bacillales</taxon>
        <taxon>Paenibacillaceae</taxon>
        <taxon>Paenibacillus</taxon>
    </lineage>
</organism>
<gene>
    <name evidence="2" type="ORF">WJ0W_007188</name>
</gene>
<reference evidence="2" key="1">
    <citation type="submission" date="2022-06" db="EMBL/GenBank/DDBJ databases">
        <authorList>
            <person name="Dietemann V."/>
            <person name="Ory F."/>
            <person name="Dainat B."/>
            <person name="Oberhansli S."/>
        </authorList>
    </citation>
    <scope>NUCLEOTIDE SEQUENCE</scope>
    <source>
        <strain evidence="2">Ena-SAMPLE-TAB-26-04-2022-14:26:32:270-5432</strain>
    </source>
</reference>
<evidence type="ECO:0000313" key="3">
    <source>
        <dbReference type="Proteomes" id="UP001154322"/>
    </source>
</evidence>
<name>A0ABN8UBS2_9BACL</name>
<keyword evidence="1" id="KW-0472">Membrane</keyword>
<proteinExistence type="predicted"/>
<keyword evidence="1" id="KW-1133">Transmembrane helix</keyword>
<dbReference type="Proteomes" id="UP001154322">
    <property type="component" value="Unassembled WGS sequence"/>
</dbReference>
<evidence type="ECO:0000313" key="2">
    <source>
        <dbReference type="EMBL" id="CAH8248520.1"/>
    </source>
</evidence>
<dbReference type="RefSeq" id="WP_213430553.1">
    <property type="nucleotide sequence ID" value="NZ_AP031290.1"/>
</dbReference>
<keyword evidence="3" id="KW-1185">Reference proteome</keyword>
<comment type="caution">
    <text evidence="2">The sequence shown here is derived from an EMBL/GenBank/DDBJ whole genome shotgun (WGS) entry which is preliminary data.</text>
</comment>
<dbReference type="EMBL" id="CALYLO010000011">
    <property type="protein sequence ID" value="CAH8248520.1"/>
    <property type="molecule type" value="Genomic_DNA"/>
</dbReference>
<sequence>MELFLIFCIYALPMFAMIAVLFAGPDFFIWLAEHFYLVLFSILIYMMLVRIIAHRN</sequence>
<protein>
    <submittedName>
        <fullName evidence="2">Uncharacterized protein</fullName>
    </submittedName>
</protein>
<feature type="transmembrane region" description="Helical" evidence="1">
    <location>
        <begin position="35"/>
        <end position="53"/>
    </location>
</feature>
<accession>A0ABN8UBS2</accession>
<feature type="transmembrane region" description="Helical" evidence="1">
    <location>
        <begin position="7"/>
        <end position="29"/>
    </location>
</feature>